<sequence>APVQETGHAGHRGRGRPPLREEQPGEGEQVPRPGRRLRRQADEGQVPHPDRRRRQEGEGGGGHPGHPTAELVDLPAGQRQRHLRDARLRPRRLPRQPDPGLRDARHATQDAL</sequence>
<evidence type="ECO:0000256" key="1">
    <source>
        <dbReference type="SAM" id="MobiDB-lite"/>
    </source>
</evidence>
<feature type="non-terminal residue" evidence="2">
    <location>
        <position position="112"/>
    </location>
</feature>
<organism evidence="2">
    <name type="scientific">uncultured Pseudonocardia sp</name>
    <dbReference type="NCBI Taxonomy" id="211455"/>
    <lineage>
        <taxon>Bacteria</taxon>
        <taxon>Bacillati</taxon>
        <taxon>Actinomycetota</taxon>
        <taxon>Actinomycetes</taxon>
        <taxon>Pseudonocardiales</taxon>
        <taxon>Pseudonocardiaceae</taxon>
        <taxon>Pseudonocardia</taxon>
        <taxon>environmental samples</taxon>
    </lineage>
</organism>
<feature type="non-terminal residue" evidence="2">
    <location>
        <position position="1"/>
    </location>
</feature>
<protein>
    <submittedName>
        <fullName evidence="2">Uncharacterized protein</fullName>
    </submittedName>
</protein>
<dbReference type="AlphaFoldDB" id="A0A6J4NPZ5"/>
<name>A0A6J4NPZ5_9PSEU</name>
<dbReference type="EMBL" id="CADCUS010000112">
    <property type="protein sequence ID" value="CAA9388545.1"/>
    <property type="molecule type" value="Genomic_DNA"/>
</dbReference>
<reference evidence="2" key="1">
    <citation type="submission" date="2020-02" db="EMBL/GenBank/DDBJ databases">
        <authorList>
            <person name="Meier V. D."/>
        </authorList>
    </citation>
    <scope>NUCLEOTIDE SEQUENCE</scope>
    <source>
        <strain evidence="2">AVDCRST_MAG66</strain>
    </source>
</reference>
<evidence type="ECO:0000313" key="2">
    <source>
        <dbReference type="EMBL" id="CAA9388545.1"/>
    </source>
</evidence>
<gene>
    <name evidence="2" type="ORF">AVDCRST_MAG66-765</name>
</gene>
<feature type="region of interest" description="Disordered" evidence="1">
    <location>
        <begin position="1"/>
        <end position="112"/>
    </location>
</feature>
<accession>A0A6J4NPZ5</accession>
<feature type="compositionally biased region" description="Basic and acidic residues" evidence="1">
    <location>
        <begin position="100"/>
        <end position="112"/>
    </location>
</feature>
<proteinExistence type="predicted"/>